<dbReference type="InterPro" id="IPR022880">
    <property type="entry name" value="DNApol_IV"/>
</dbReference>
<dbReference type="NCBIfam" id="NF002677">
    <property type="entry name" value="PRK02406.1"/>
    <property type="match status" value="1"/>
</dbReference>
<evidence type="ECO:0000313" key="17">
    <source>
        <dbReference type="Proteomes" id="UP000095094"/>
    </source>
</evidence>
<keyword evidence="10 14" id="KW-0239">DNA-directed DNA polymerase</keyword>
<dbReference type="InterPro" id="IPR036775">
    <property type="entry name" value="DNA_pol_Y-fam_lit_finger_sf"/>
</dbReference>
<dbReference type="InterPro" id="IPR017961">
    <property type="entry name" value="DNA_pol_Y-fam_little_finger"/>
</dbReference>
<dbReference type="OrthoDB" id="9808813at2"/>
<dbReference type="Proteomes" id="UP000095094">
    <property type="component" value="Unassembled WGS sequence"/>
</dbReference>
<comment type="function">
    <text evidence="14">Poorly processive, error-prone DNA polymerase involved in untargeted mutagenesis. Copies undamaged DNA at stalled replication forks, which arise in vivo from mismatched or misaligned primer ends. These misaligned primers can be extended by PolIV. Exhibits no 3'-5' exonuclease (proofreading) activity. May be involved in translesional synthesis, in conjunction with the beta clamp from PolIII.</text>
</comment>
<dbReference type="GO" id="GO:0006261">
    <property type="term" value="P:DNA-templated DNA replication"/>
    <property type="evidence" value="ECO:0007669"/>
    <property type="project" value="UniProtKB-UniRule"/>
</dbReference>
<evidence type="ECO:0000256" key="8">
    <source>
        <dbReference type="ARBA" id="ARBA00022763"/>
    </source>
</evidence>
<dbReference type="CDD" id="cd03586">
    <property type="entry name" value="PolY_Pol_IV_kappa"/>
    <property type="match status" value="1"/>
</dbReference>
<dbReference type="GO" id="GO:0009432">
    <property type="term" value="P:SOS response"/>
    <property type="evidence" value="ECO:0007669"/>
    <property type="project" value="TreeGrafter"/>
</dbReference>
<dbReference type="GO" id="GO:0003887">
    <property type="term" value="F:DNA-directed DNA polymerase activity"/>
    <property type="evidence" value="ECO:0007669"/>
    <property type="project" value="UniProtKB-UniRule"/>
</dbReference>
<evidence type="ECO:0000256" key="4">
    <source>
        <dbReference type="ARBA" id="ARBA00022679"/>
    </source>
</evidence>
<dbReference type="SUPFAM" id="SSF100879">
    <property type="entry name" value="Lesion bypass DNA polymerase (Y-family), little finger domain"/>
    <property type="match status" value="1"/>
</dbReference>
<reference evidence="17" key="1">
    <citation type="submission" date="2016-09" db="EMBL/GenBank/DDBJ databases">
        <authorList>
            <person name="Gulvik C.A."/>
        </authorList>
    </citation>
    <scope>NUCLEOTIDE SEQUENCE [LARGE SCALE GENOMIC DNA]</scope>
    <source>
        <strain evidence="17">LMG 8895</strain>
    </source>
</reference>
<keyword evidence="17" id="KW-1185">Reference proteome</keyword>
<dbReference type="FunFam" id="1.10.150.20:FF:000019">
    <property type="entry name" value="DNA polymerase IV"/>
    <property type="match status" value="1"/>
</dbReference>
<dbReference type="Pfam" id="PF11798">
    <property type="entry name" value="IMS_HHH"/>
    <property type="match status" value="1"/>
</dbReference>
<dbReference type="GO" id="GO:0003684">
    <property type="term" value="F:damaged DNA binding"/>
    <property type="evidence" value="ECO:0007669"/>
    <property type="project" value="InterPro"/>
</dbReference>
<dbReference type="InterPro" id="IPR043128">
    <property type="entry name" value="Rev_trsase/Diguanyl_cyclase"/>
</dbReference>
<dbReference type="GO" id="GO:0005829">
    <property type="term" value="C:cytosol"/>
    <property type="evidence" value="ECO:0007669"/>
    <property type="project" value="TreeGrafter"/>
</dbReference>
<evidence type="ECO:0000259" key="15">
    <source>
        <dbReference type="PROSITE" id="PS50173"/>
    </source>
</evidence>
<evidence type="ECO:0000256" key="6">
    <source>
        <dbReference type="ARBA" id="ARBA00022705"/>
    </source>
</evidence>
<evidence type="ECO:0000256" key="12">
    <source>
        <dbReference type="ARBA" id="ARBA00023204"/>
    </source>
</evidence>
<dbReference type="PATRIC" id="fig|332950.4.peg.586"/>
<name>A0A1E5H4S7_9ENTE</name>
<keyword evidence="12 14" id="KW-0234">DNA repair</keyword>
<feature type="domain" description="UmuC" evidence="15">
    <location>
        <begin position="17"/>
        <end position="201"/>
    </location>
</feature>
<dbReference type="InterPro" id="IPR050116">
    <property type="entry name" value="DNA_polymerase-Y"/>
</dbReference>
<keyword evidence="9 14" id="KW-0460">Magnesium</keyword>
<dbReference type="PROSITE" id="PS50173">
    <property type="entry name" value="UMUC"/>
    <property type="match status" value="1"/>
</dbReference>
<feature type="site" description="Substrate discrimination" evidence="14">
    <location>
        <position position="26"/>
    </location>
</feature>
<evidence type="ECO:0000256" key="1">
    <source>
        <dbReference type="ARBA" id="ARBA00010945"/>
    </source>
</evidence>
<organism evidence="16 17">
    <name type="scientific">Enterococcus termitis</name>
    <dbReference type="NCBI Taxonomy" id="332950"/>
    <lineage>
        <taxon>Bacteria</taxon>
        <taxon>Bacillati</taxon>
        <taxon>Bacillota</taxon>
        <taxon>Bacilli</taxon>
        <taxon>Lactobacillales</taxon>
        <taxon>Enterococcaceae</taxon>
        <taxon>Enterococcus</taxon>
    </lineage>
</organism>
<dbReference type="Gene3D" id="3.40.1170.60">
    <property type="match status" value="1"/>
</dbReference>
<evidence type="ECO:0000256" key="14">
    <source>
        <dbReference type="HAMAP-Rule" id="MF_01113"/>
    </source>
</evidence>
<feature type="binding site" evidence="14">
    <location>
        <position position="21"/>
    </location>
    <ligand>
        <name>Mg(2+)</name>
        <dbReference type="ChEBI" id="CHEBI:18420"/>
    </ligand>
</feature>
<proteinExistence type="inferred from homology"/>
<keyword evidence="3 14" id="KW-0963">Cytoplasm</keyword>
<evidence type="ECO:0000256" key="13">
    <source>
        <dbReference type="ARBA" id="ARBA00049244"/>
    </source>
</evidence>
<dbReference type="PANTHER" id="PTHR11076">
    <property type="entry name" value="DNA REPAIR POLYMERASE UMUC / TRANSFERASE FAMILY MEMBER"/>
    <property type="match status" value="1"/>
</dbReference>
<comment type="caution">
    <text evidence="16">The sequence shown here is derived from an EMBL/GenBank/DDBJ whole genome shotgun (WGS) entry which is preliminary data.</text>
</comment>
<accession>A0A1E5H4S7</accession>
<keyword evidence="7 14" id="KW-0479">Metal-binding</keyword>
<dbReference type="EC" id="2.7.7.7" evidence="14"/>
<evidence type="ECO:0000256" key="9">
    <source>
        <dbReference type="ARBA" id="ARBA00022842"/>
    </source>
</evidence>
<dbReference type="Pfam" id="PF00817">
    <property type="entry name" value="IMS"/>
    <property type="match status" value="1"/>
</dbReference>
<dbReference type="Gene3D" id="3.30.70.270">
    <property type="match status" value="1"/>
</dbReference>
<dbReference type="HAMAP" id="MF_01113">
    <property type="entry name" value="DNApol_IV"/>
    <property type="match status" value="1"/>
</dbReference>
<keyword evidence="2 14" id="KW-0515">Mutator protein</keyword>
<evidence type="ECO:0000256" key="5">
    <source>
        <dbReference type="ARBA" id="ARBA00022695"/>
    </source>
</evidence>
<dbReference type="InterPro" id="IPR001126">
    <property type="entry name" value="UmuC"/>
</dbReference>
<feature type="active site" evidence="14">
    <location>
        <position position="120"/>
    </location>
</feature>
<evidence type="ECO:0000256" key="11">
    <source>
        <dbReference type="ARBA" id="ARBA00023125"/>
    </source>
</evidence>
<dbReference type="InterPro" id="IPR024728">
    <property type="entry name" value="PolY_HhH_motif"/>
</dbReference>
<evidence type="ECO:0000313" key="16">
    <source>
        <dbReference type="EMBL" id="OEG19968.1"/>
    </source>
</evidence>
<keyword evidence="11 14" id="KW-0238">DNA-binding</keyword>
<comment type="subcellular location">
    <subcellularLocation>
        <location evidence="14">Cytoplasm</location>
    </subcellularLocation>
</comment>
<dbReference type="Pfam" id="PF11799">
    <property type="entry name" value="IMS_C"/>
    <property type="match status" value="1"/>
</dbReference>
<dbReference type="GO" id="GO:0006281">
    <property type="term" value="P:DNA repair"/>
    <property type="evidence" value="ECO:0007669"/>
    <property type="project" value="UniProtKB-UniRule"/>
</dbReference>
<dbReference type="AlphaFoldDB" id="A0A1E5H4S7"/>
<feature type="binding site" evidence="14">
    <location>
        <position position="119"/>
    </location>
    <ligand>
        <name>Mg(2+)</name>
        <dbReference type="ChEBI" id="CHEBI:18420"/>
    </ligand>
</feature>
<protein>
    <recommendedName>
        <fullName evidence="14">DNA polymerase IV</fullName>
        <shortName evidence="14">Pol IV</shortName>
        <ecNumber evidence="14">2.7.7.7</ecNumber>
    </recommendedName>
</protein>
<dbReference type="RefSeq" id="WP_069662235.1">
    <property type="nucleotide sequence ID" value="NZ_JBHUJJ010000001.1"/>
</dbReference>
<dbReference type="PANTHER" id="PTHR11076:SF33">
    <property type="entry name" value="DNA POLYMERASE KAPPA"/>
    <property type="match status" value="1"/>
</dbReference>
<evidence type="ECO:0000256" key="2">
    <source>
        <dbReference type="ARBA" id="ARBA00022457"/>
    </source>
</evidence>
<keyword evidence="8 14" id="KW-0227">DNA damage</keyword>
<dbReference type="SUPFAM" id="SSF56672">
    <property type="entry name" value="DNA/RNA polymerases"/>
    <property type="match status" value="1"/>
</dbReference>
<evidence type="ECO:0000256" key="7">
    <source>
        <dbReference type="ARBA" id="ARBA00022723"/>
    </source>
</evidence>
<comment type="cofactor">
    <cofactor evidence="14">
        <name>Mg(2+)</name>
        <dbReference type="ChEBI" id="CHEBI:18420"/>
    </cofactor>
    <text evidence="14">Binds 2 magnesium ions per subunit.</text>
</comment>
<comment type="catalytic activity">
    <reaction evidence="13 14">
        <text>DNA(n) + a 2'-deoxyribonucleoside 5'-triphosphate = DNA(n+1) + diphosphate</text>
        <dbReference type="Rhea" id="RHEA:22508"/>
        <dbReference type="Rhea" id="RHEA-COMP:17339"/>
        <dbReference type="Rhea" id="RHEA-COMP:17340"/>
        <dbReference type="ChEBI" id="CHEBI:33019"/>
        <dbReference type="ChEBI" id="CHEBI:61560"/>
        <dbReference type="ChEBI" id="CHEBI:173112"/>
        <dbReference type="EC" id="2.7.7.7"/>
    </reaction>
</comment>
<comment type="similarity">
    <text evidence="1 14">Belongs to the DNA polymerase type-Y family.</text>
</comment>
<evidence type="ECO:0000256" key="10">
    <source>
        <dbReference type="ARBA" id="ARBA00022932"/>
    </source>
</evidence>
<dbReference type="InterPro" id="IPR043502">
    <property type="entry name" value="DNA/RNA_pol_sf"/>
</dbReference>
<keyword evidence="5 14" id="KW-0548">Nucleotidyltransferase</keyword>
<comment type="subunit">
    <text evidence="14">Monomer.</text>
</comment>
<dbReference type="GO" id="GO:0042276">
    <property type="term" value="P:error-prone translesion synthesis"/>
    <property type="evidence" value="ECO:0007669"/>
    <property type="project" value="TreeGrafter"/>
</dbReference>
<sequence>MISELRFPLKKDTSRKIIHIDMDAFFASVEERDHPELVGHPLVIARHPSDTGGKGVVTTANYEARKFGIHSAMSAQKAFELCPQAIFKAGNHQKYSEISQQIRAIFRRYTDVIEPVSIDEAYLDVTVNKINSRSAIKIAKLIQFDIWNELHLTCSAGVSYNKFLAKLASDFQKPKGLTVVMPDEAEAFLKALPIEKFHGVGKKTVPKMHDMGIFTGADLYDKAEMELIRAFGKMGYSLYRKVRGIHDSPVNITRDRKSVGKEHTYGTPLTTQAQVTAQLRQLAERVEASLEHVQKHGKTVVLKVRYADYTTVTRRQTLPEYISKKEELFYQANLIWEEVLGLEQGIRLLGITLTNLDPMAYENIVLPLWENDEK</sequence>
<dbReference type="Gene3D" id="3.30.1490.100">
    <property type="entry name" value="DNA polymerase, Y-family, little finger domain"/>
    <property type="match status" value="1"/>
</dbReference>
<evidence type="ECO:0000256" key="3">
    <source>
        <dbReference type="ARBA" id="ARBA00022490"/>
    </source>
</evidence>
<keyword evidence="6 14" id="KW-0235">DNA replication</keyword>
<dbReference type="Gene3D" id="1.10.150.20">
    <property type="entry name" value="5' to 3' exonuclease, C-terminal subdomain"/>
    <property type="match status" value="1"/>
</dbReference>
<dbReference type="GO" id="GO:0000287">
    <property type="term" value="F:magnesium ion binding"/>
    <property type="evidence" value="ECO:0007669"/>
    <property type="project" value="UniProtKB-UniRule"/>
</dbReference>
<keyword evidence="4 14" id="KW-0808">Transferase</keyword>
<dbReference type="FunFam" id="3.30.1490.100:FF:000004">
    <property type="entry name" value="DNA polymerase IV"/>
    <property type="match status" value="1"/>
</dbReference>
<dbReference type="EMBL" id="MIJY01000002">
    <property type="protein sequence ID" value="OEG19968.1"/>
    <property type="molecule type" value="Genomic_DNA"/>
</dbReference>
<gene>
    <name evidence="14" type="primary">dinB</name>
    <name evidence="16" type="ORF">BCR25_14350</name>
</gene>